<protein>
    <submittedName>
        <fullName evidence="1">Nitrite reductase</fullName>
    </submittedName>
</protein>
<sequence>MNKFGRGFVIFLGILLTIISSIVSGVNFFDFSGGKGLNTEKIEKNLEKLKGYSWFTEVYKMEEHQRSFYLSLKIRKYLQSSMRVNRLIRCEKERVKFILMLEEVARLRNK</sequence>
<evidence type="ECO:0000313" key="1">
    <source>
        <dbReference type="EMBL" id="OUZ38693.1"/>
    </source>
</evidence>
<reference evidence="1 2" key="1">
    <citation type="journal article" date="2017" name="Int. J. Syst. Evol. Microbiol.">
        <title>Solibacillus kalamii sp. nov., isolated from a high-efficiency particulate arrestance filter system used in the International Space Station.</title>
        <authorList>
            <person name="Checinska Sielaff A."/>
            <person name="Kumar R.M."/>
            <person name="Pal D."/>
            <person name="Mayilraj S."/>
            <person name="Venkateswaran K."/>
        </authorList>
    </citation>
    <scope>NUCLEOTIDE SEQUENCE [LARGE SCALE GENOMIC DNA]</scope>
    <source>
        <strain evidence="1 2">ISSFR-015</strain>
    </source>
</reference>
<gene>
    <name evidence="1" type="ORF">CBM15_11305</name>
</gene>
<dbReference type="EMBL" id="NHNT01000007">
    <property type="protein sequence ID" value="OUZ38693.1"/>
    <property type="molecule type" value="Genomic_DNA"/>
</dbReference>
<dbReference type="Proteomes" id="UP000196594">
    <property type="component" value="Unassembled WGS sequence"/>
</dbReference>
<name>A0ABX3ZH07_9BACL</name>
<accession>A0ABX3ZH07</accession>
<dbReference type="RefSeq" id="WP_087617594.1">
    <property type="nucleotide sequence ID" value="NZ_JAFBEY010000005.1"/>
</dbReference>
<evidence type="ECO:0000313" key="2">
    <source>
        <dbReference type="Proteomes" id="UP000196594"/>
    </source>
</evidence>
<comment type="caution">
    <text evidence="1">The sequence shown here is derived from an EMBL/GenBank/DDBJ whole genome shotgun (WGS) entry which is preliminary data.</text>
</comment>
<keyword evidence="2" id="KW-1185">Reference proteome</keyword>
<organism evidence="1 2">
    <name type="scientific">Solibacillus kalamii</name>
    <dbReference type="NCBI Taxonomy" id="1748298"/>
    <lineage>
        <taxon>Bacteria</taxon>
        <taxon>Bacillati</taxon>
        <taxon>Bacillota</taxon>
        <taxon>Bacilli</taxon>
        <taxon>Bacillales</taxon>
        <taxon>Caryophanaceae</taxon>
        <taxon>Solibacillus</taxon>
    </lineage>
</organism>
<proteinExistence type="predicted"/>